<evidence type="ECO:0008006" key="4">
    <source>
        <dbReference type="Google" id="ProtNLM"/>
    </source>
</evidence>
<feature type="transmembrane region" description="Helical" evidence="1">
    <location>
        <begin position="6"/>
        <end position="21"/>
    </location>
</feature>
<dbReference type="OrthoDB" id="350843at2157"/>
<feature type="transmembrane region" description="Helical" evidence="1">
    <location>
        <begin position="347"/>
        <end position="367"/>
    </location>
</feature>
<keyword evidence="1" id="KW-1133">Transmembrane helix</keyword>
<geneLocation type="plasmid" evidence="2">
    <name>unnamed</name>
</geneLocation>
<keyword evidence="2" id="KW-0614">Plasmid</keyword>
<gene>
    <name evidence="2" type="ORF">HALLA_01790</name>
</gene>
<feature type="transmembrane region" description="Helical" evidence="1">
    <location>
        <begin position="28"/>
        <end position="45"/>
    </location>
</feature>
<feature type="transmembrane region" description="Helical" evidence="1">
    <location>
        <begin position="143"/>
        <end position="165"/>
    </location>
</feature>
<feature type="transmembrane region" description="Helical" evidence="1">
    <location>
        <begin position="230"/>
        <end position="257"/>
    </location>
</feature>
<organism evidence="2 3">
    <name type="scientific">Halostagnicola larsenii XH-48</name>
    <dbReference type="NCBI Taxonomy" id="797299"/>
    <lineage>
        <taxon>Archaea</taxon>
        <taxon>Methanobacteriati</taxon>
        <taxon>Methanobacteriota</taxon>
        <taxon>Stenosarchaea group</taxon>
        <taxon>Halobacteria</taxon>
        <taxon>Halobacteriales</taxon>
        <taxon>Natrialbaceae</taxon>
        <taxon>Halostagnicola</taxon>
    </lineage>
</organism>
<dbReference type="RefSeq" id="WP_049954850.1">
    <property type="nucleotide sequence ID" value="NZ_CP007057.1"/>
</dbReference>
<feature type="transmembrane region" description="Helical" evidence="1">
    <location>
        <begin position="406"/>
        <end position="426"/>
    </location>
</feature>
<sequence length="427" mass="44669">MVELAAIGILVAFIVFGGMMMREVIPTFIALAGMAIAISIFGGLSPEFILNNVIQDGSMYLADAMIAAAFGGTLGVLAEKQGILEDMVKSAAELGGDSPLVMATALYTAVVVAATSISGLGAFILLATIIFPILISVGFPSKIAGGITLLAYGNGVMLNPSNWVFYREVTGISLDSVIVWALPVAGIAYVMGILYVFLQVRKPDVRETLAETDADVGATSTPKYALLAPLIPVGLVIADVMNVYAAFIVGIGFAAVFSQPGLQGIRNLGQTMGLITQSFHDGIKQVAPAIALMVAIGWLLEAVLADPISSTMEPLLMQIVPENMVLYAVVFSVLAPLALYRGPMNIWGLGSGIIGVLAAIGINPQLITTTAISALRVQAPGDPTNTHNAWAAEELDVNVNDITMNLLPYIWVIAIGGIITSVYLFGL</sequence>
<feature type="transmembrane region" description="Helical" evidence="1">
    <location>
        <begin position="177"/>
        <end position="198"/>
    </location>
</feature>
<dbReference type="eggNOG" id="ENOG502N5JV">
    <property type="taxonomic scope" value="Archaea"/>
</dbReference>
<feature type="transmembrane region" description="Helical" evidence="1">
    <location>
        <begin position="99"/>
        <end position="131"/>
    </location>
</feature>
<protein>
    <recommendedName>
        <fullName evidence="4">Citrate transporter</fullName>
    </recommendedName>
</protein>
<feature type="transmembrane region" description="Helical" evidence="1">
    <location>
        <begin position="57"/>
        <end position="78"/>
    </location>
</feature>
<proteinExistence type="predicted"/>
<evidence type="ECO:0000313" key="3">
    <source>
        <dbReference type="Proteomes" id="UP000019024"/>
    </source>
</evidence>
<evidence type="ECO:0000313" key="2">
    <source>
        <dbReference type="EMBL" id="AHG02060.1"/>
    </source>
</evidence>
<keyword evidence="1" id="KW-0812">Transmembrane</keyword>
<dbReference type="EMBL" id="CP007057">
    <property type="protein sequence ID" value="AHG02060.1"/>
    <property type="molecule type" value="Genomic_DNA"/>
</dbReference>
<evidence type="ECO:0000256" key="1">
    <source>
        <dbReference type="SAM" id="Phobius"/>
    </source>
</evidence>
<keyword evidence="3" id="KW-1185">Reference proteome</keyword>
<dbReference type="Proteomes" id="UP000019024">
    <property type="component" value="Plasmid unnamed2"/>
</dbReference>
<reference evidence="2 3" key="1">
    <citation type="submission" date="2014-01" db="EMBL/GenBank/DDBJ databases">
        <authorList>
            <consortium name="DOE Joint Genome Institute"/>
            <person name="Anderson I."/>
            <person name="Huntemann M."/>
            <person name="Han J."/>
            <person name="Chen A."/>
            <person name="Kyrpides N."/>
            <person name="Mavromatis K."/>
            <person name="Markowitz V."/>
            <person name="Palaniappan K."/>
            <person name="Ivanova N."/>
            <person name="Schaumberg A."/>
            <person name="Pati A."/>
            <person name="Liolios K."/>
            <person name="Nordberg H.P."/>
            <person name="Cantor M.N."/>
            <person name="Hua S.X."/>
            <person name="Woyke T."/>
        </authorList>
    </citation>
    <scope>NUCLEOTIDE SEQUENCE [LARGE SCALE GENOMIC DNA]</scope>
    <source>
        <strain evidence="2 3">XH-48</strain>
        <plasmid evidence="3">2</plasmid>
    </source>
</reference>
<keyword evidence="1" id="KW-0472">Membrane</keyword>
<dbReference type="HOGENOM" id="CLU_051476_0_0_2"/>
<feature type="transmembrane region" description="Helical" evidence="1">
    <location>
        <begin position="286"/>
        <end position="304"/>
    </location>
</feature>
<dbReference type="AlphaFoldDB" id="W0JXX2"/>
<name>W0JXX2_9EURY</name>
<feature type="transmembrane region" description="Helical" evidence="1">
    <location>
        <begin position="324"/>
        <end position="340"/>
    </location>
</feature>
<dbReference type="GeneID" id="25147402"/>
<accession>W0JXX2</accession>
<dbReference type="KEGG" id="hlr:HALLA_01790"/>